<name>D2Z2B8_9BACT</name>
<proteinExistence type="predicted"/>
<protein>
    <submittedName>
        <fullName evidence="1">Phage transcriptional regulator, AlpA</fullName>
    </submittedName>
</protein>
<sequence>MSLEQAIVDRIVEGAVPRITAEVERKIREEFSLRKEPIPDRLIDAREASTLCGIKRGTWYDLVKGGYAPKAISLSDTLKRWKLSEVMEYIEQRQGLRDIPVK</sequence>
<dbReference type="PaxDb" id="469381-Dpep_0042"/>
<evidence type="ECO:0000313" key="1">
    <source>
        <dbReference type="EMBL" id="EFC90074.1"/>
    </source>
</evidence>
<gene>
    <name evidence="1" type="ORF">Dpep_0042</name>
</gene>
<dbReference type="STRING" id="469381.Dpep_0042"/>
<reference evidence="1 2" key="1">
    <citation type="journal article" date="2010" name="Stand. Genomic Sci.">
        <title>Permanent draft genome sequence of Dethiosulfovibrio peptidovorans type strain (SEBR 4207).</title>
        <authorList>
            <person name="Labutti K."/>
            <person name="Mayilraj S."/>
            <person name="Clum A."/>
            <person name="Lucas S."/>
            <person name="Glavina Del Rio T."/>
            <person name="Nolan M."/>
            <person name="Tice H."/>
            <person name="Cheng J.F."/>
            <person name="Pitluck S."/>
            <person name="Liolios K."/>
            <person name="Ivanova N."/>
            <person name="Mavromatis K."/>
            <person name="Mikhailova N."/>
            <person name="Pati A."/>
            <person name="Goodwin L."/>
            <person name="Chen A."/>
            <person name="Palaniappan K."/>
            <person name="Land M."/>
            <person name="Hauser L."/>
            <person name="Chang Y.J."/>
            <person name="Jeffries C.D."/>
            <person name="Rohde M."/>
            <person name="Spring S."/>
            <person name="Goker M."/>
            <person name="Woyke T."/>
            <person name="Bristow J."/>
            <person name="Eisen J.A."/>
            <person name="Markowitz V."/>
            <person name="Hugenholtz P."/>
            <person name="Kyrpides N.C."/>
            <person name="Klenk H.P."/>
            <person name="Lapidus A."/>
        </authorList>
    </citation>
    <scope>NUCLEOTIDE SEQUENCE [LARGE SCALE GENOMIC DNA]</scope>
    <source>
        <strain evidence="1 2">DSM 11002</strain>
    </source>
</reference>
<dbReference type="InterPro" id="IPR010260">
    <property type="entry name" value="AlpA"/>
</dbReference>
<comment type="caution">
    <text evidence="1">The sequence shown here is derived from an EMBL/GenBank/DDBJ whole genome shotgun (WGS) entry which is preliminary data.</text>
</comment>
<accession>D2Z2B8</accession>
<dbReference type="Proteomes" id="UP000006427">
    <property type="component" value="Unassembled WGS sequence"/>
</dbReference>
<evidence type="ECO:0000313" key="2">
    <source>
        <dbReference type="Proteomes" id="UP000006427"/>
    </source>
</evidence>
<dbReference type="AlphaFoldDB" id="D2Z2B8"/>
<dbReference type="EMBL" id="ABTR02000001">
    <property type="protein sequence ID" value="EFC90074.1"/>
    <property type="molecule type" value="Genomic_DNA"/>
</dbReference>
<dbReference type="Gene3D" id="1.10.238.160">
    <property type="match status" value="1"/>
</dbReference>
<dbReference type="Pfam" id="PF05930">
    <property type="entry name" value="Phage_AlpA"/>
    <property type="match status" value="1"/>
</dbReference>
<dbReference type="RefSeq" id="WP_005658528.1">
    <property type="nucleotide sequence ID" value="NZ_ABTR02000001.1"/>
</dbReference>
<keyword evidence="2" id="KW-1185">Reference proteome</keyword>
<dbReference type="OrthoDB" id="8455288at2"/>
<organism evidence="1 2">
    <name type="scientific">Dethiosulfovibrio peptidovorans DSM 11002</name>
    <dbReference type="NCBI Taxonomy" id="469381"/>
    <lineage>
        <taxon>Bacteria</taxon>
        <taxon>Thermotogati</taxon>
        <taxon>Synergistota</taxon>
        <taxon>Synergistia</taxon>
        <taxon>Synergistales</taxon>
        <taxon>Dethiosulfovibrionaceae</taxon>
        <taxon>Dethiosulfovibrio</taxon>
    </lineage>
</organism>